<dbReference type="AlphaFoldDB" id="A0A6J7MTW1"/>
<accession>A0A6J7MTW1</accession>
<sequence>MTETKSPLTTLVELVLFAPLGAALLLREQFPKFAVTGRERLESRVRVAKMVGEFAVKTGKQELERRLAGRTTPTAQASAPTTDPVVQTEATEVAEAAEASTTATGRPHLEMNEPAVAVADLAIPGYDSLAASQVVERLGSLAPNELDAVRRYELAGRHRRTILNRIDQLVA</sequence>
<evidence type="ECO:0000256" key="1">
    <source>
        <dbReference type="SAM" id="MobiDB-lite"/>
    </source>
</evidence>
<reference evidence="2" key="1">
    <citation type="submission" date="2020-05" db="EMBL/GenBank/DDBJ databases">
        <authorList>
            <person name="Chiriac C."/>
            <person name="Salcher M."/>
            <person name="Ghai R."/>
            <person name="Kavagutti S V."/>
        </authorList>
    </citation>
    <scope>NUCLEOTIDE SEQUENCE</scope>
</reference>
<feature type="compositionally biased region" description="Low complexity" evidence="1">
    <location>
        <begin position="71"/>
        <end position="85"/>
    </location>
</feature>
<feature type="region of interest" description="Disordered" evidence="1">
    <location>
        <begin position="64"/>
        <end position="85"/>
    </location>
</feature>
<proteinExistence type="predicted"/>
<gene>
    <name evidence="2" type="ORF">UFOPK3954_00672</name>
</gene>
<dbReference type="EMBL" id="CAFBON010000054">
    <property type="protein sequence ID" value="CAB4983468.1"/>
    <property type="molecule type" value="Genomic_DNA"/>
</dbReference>
<evidence type="ECO:0000313" key="2">
    <source>
        <dbReference type="EMBL" id="CAB4983468.1"/>
    </source>
</evidence>
<organism evidence="2">
    <name type="scientific">freshwater metagenome</name>
    <dbReference type="NCBI Taxonomy" id="449393"/>
    <lineage>
        <taxon>unclassified sequences</taxon>
        <taxon>metagenomes</taxon>
        <taxon>ecological metagenomes</taxon>
    </lineage>
</organism>
<name>A0A6J7MTW1_9ZZZZ</name>
<protein>
    <submittedName>
        <fullName evidence="2">Unannotated protein</fullName>
    </submittedName>
</protein>